<comment type="caution">
    <text evidence="2">The sequence shown here is derived from an EMBL/GenBank/DDBJ whole genome shotgun (WGS) entry which is preliminary data.</text>
</comment>
<proteinExistence type="predicted"/>
<feature type="region of interest" description="Disordered" evidence="1">
    <location>
        <begin position="35"/>
        <end position="60"/>
    </location>
</feature>
<name>A0A919VB29_9ACTN</name>
<evidence type="ECO:0000313" key="3">
    <source>
        <dbReference type="Proteomes" id="UP000606172"/>
    </source>
</evidence>
<sequence length="83" mass="9546">MVYASTFTYFPETIYELVGSGESDGEIEAMHKMEARHRIPRGGADPGRSGTDRNRFHRQGKHPHRWFRICLLSRRSTLPDSAL</sequence>
<evidence type="ECO:0000256" key="1">
    <source>
        <dbReference type="SAM" id="MobiDB-lite"/>
    </source>
</evidence>
<accession>A0A919VB29</accession>
<dbReference type="EMBL" id="BOOW01000055">
    <property type="protein sequence ID" value="GII97126.1"/>
    <property type="molecule type" value="Genomic_DNA"/>
</dbReference>
<organism evidence="2 3">
    <name type="scientific">Sinosporangium siamense</name>
    <dbReference type="NCBI Taxonomy" id="1367973"/>
    <lineage>
        <taxon>Bacteria</taxon>
        <taxon>Bacillati</taxon>
        <taxon>Actinomycetota</taxon>
        <taxon>Actinomycetes</taxon>
        <taxon>Streptosporangiales</taxon>
        <taxon>Streptosporangiaceae</taxon>
        <taxon>Sinosporangium</taxon>
    </lineage>
</organism>
<reference evidence="2" key="1">
    <citation type="submission" date="2021-01" db="EMBL/GenBank/DDBJ databases">
        <title>Whole genome shotgun sequence of Sinosporangium siamense NBRC 109515.</title>
        <authorList>
            <person name="Komaki H."/>
            <person name="Tamura T."/>
        </authorList>
    </citation>
    <scope>NUCLEOTIDE SEQUENCE</scope>
    <source>
        <strain evidence="2">NBRC 109515</strain>
    </source>
</reference>
<gene>
    <name evidence="2" type="ORF">Ssi02_73570</name>
</gene>
<dbReference type="Proteomes" id="UP000606172">
    <property type="component" value="Unassembled WGS sequence"/>
</dbReference>
<evidence type="ECO:0000313" key="2">
    <source>
        <dbReference type="EMBL" id="GII97126.1"/>
    </source>
</evidence>
<protein>
    <submittedName>
        <fullName evidence="2">Uncharacterized protein</fullName>
    </submittedName>
</protein>
<dbReference type="AlphaFoldDB" id="A0A919VB29"/>
<keyword evidence="3" id="KW-1185">Reference proteome</keyword>